<comment type="caution">
    <text evidence="2">The sequence shown here is derived from an EMBL/GenBank/DDBJ whole genome shotgun (WGS) entry which is preliminary data.</text>
</comment>
<evidence type="ECO:0000256" key="1">
    <source>
        <dbReference type="SAM" id="MobiDB-lite"/>
    </source>
</evidence>
<evidence type="ECO:0008006" key="4">
    <source>
        <dbReference type="Google" id="ProtNLM"/>
    </source>
</evidence>
<organism evidence="2 3">
    <name type="scientific">Humicola insolens</name>
    <name type="common">Soft-rot fungus</name>
    <dbReference type="NCBI Taxonomy" id="85995"/>
    <lineage>
        <taxon>Eukaryota</taxon>
        <taxon>Fungi</taxon>
        <taxon>Dikarya</taxon>
        <taxon>Ascomycota</taxon>
        <taxon>Pezizomycotina</taxon>
        <taxon>Sordariomycetes</taxon>
        <taxon>Sordariomycetidae</taxon>
        <taxon>Sordariales</taxon>
        <taxon>Chaetomiaceae</taxon>
        <taxon>Mycothermus</taxon>
    </lineage>
</organism>
<name>A0ABR3VN39_HUMIN</name>
<evidence type="ECO:0000313" key="3">
    <source>
        <dbReference type="Proteomes" id="UP001583172"/>
    </source>
</evidence>
<dbReference type="Gene3D" id="3.30.710.10">
    <property type="entry name" value="Potassium Channel Kv1.1, Chain A"/>
    <property type="match status" value="2"/>
</dbReference>
<gene>
    <name evidence="2" type="ORF">VTJ49DRAFT_5494</name>
</gene>
<feature type="region of interest" description="Disordered" evidence="1">
    <location>
        <begin position="1"/>
        <end position="23"/>
    </location>
</feature>
<dbReference type="CDD" id="cd18186">
    <property type="entry name" value="BTB_POZ_ZBTB_KLHL-like"/>
    <property type="match status" value="2"/>
</dbReference>
<dbReference type="EMBL" id="JAZGSY010000046">
    <property type="protein sequence ID" value="KAL1842326.1"/>
    <property type="molecule type" value="Genomic_DNA"/>
</dbReference>
<accession>A0ABR3VN39</accession>
<dbReference type="SUPFAM" id="SSF54695">
    <property type="entry name" value="POZ domain"/>
    <property type="match status" value="2"/>
</dbReference>
<reference evidence="2 3" key="1">
    <citation type="journal article" date="2024" name="Commun. Biol.">
        <title>Comparative genomic analysis of thermophilic fungi reveals convergent evolutionary adaptations and gene losses.</title>
        <authorList>
            <person name="Steindorff A.S."/>
            <person name="Aguilar-Pontes M.V."/>
            <person name="Robinson A.J."/>
            <person name="Andreopoulos B."/>
            <person name="LaButti K."/>
            <person name="Kuo A."/>
            <person name="Mondo S."/>
            <person name="Riley R."/>
            <person name="Otillar R."/>
            <person name="Haridas S."/>
            <person name="Lipzen A."/>
            <person name="Grimwood J."/>
            <person name="Schmutz J."/>
            <person name="Clum A."/>
            <person name="Reid I.D."/>
            <person name="Moisan M.C."/>
            <person name="Butler G."/>
            <person name="Nguyen T.T.M."/>
            <person name="Dewar K."/>
            <person name="Conant G."/>
            <person name="Drula E."/>
            <person name="Henrissat B."/>
            <person name="Hansel C."/>
            <person name="Singer S."/>
            <person name="Hutchinson M.I."/>
            <person name="de Vries R.P."/>
            <person name="Natvig D.O."/>
            <person name="Powell A.J."/>
            <person name="Tsang A."/>
            <person name="Grigoriev I.V."/>
        </authorList>
    </citation>
    <scope>NUCLEOTIDE SEQUENCE [LARGE SCALE GENOMIC DNA]</scope>
    <source>
        <strain evidence="2 3">CBS 620.91</strain>
    </source>
</reference>
<proteinExistence type="predicted"/>
<sequence length="471" mass="52548">MTKRKRADASPDPDPDRAKELGLTVMDPDGDLILRVGSPASDSEPGATQSELRVCSVSLRRVSPVWKAMLFGPWKEAKPTMGEWIVELTDDDPNIMRILLGIAHSQFQFVPDIEMAPADLADILQVAEKYDMLAHTKPWLVDWTTDEYEESPGRGCVPRICGDDCAVDHVSKVRVAWALGCDKTLANELWALVFTTISLGTELISTCGTSLPISVLSEAGLSDLEDLVRKLRQIVIKMLLRFYHRESEDYICSGSLTVLDPDGDLILRVGPPDSPTQRSFKVCSASMRRSSPVFKAMLFGHWTEVKPKTGDWVVDFPVDNPVCFHILLAAMHGRFGEVPDTLTPEGIASLIELADKYDMVPLLRPWTNGWAAALRSSRLHTEQVVPWNVDSTPRSCGEDHLIKMRAAWALGCEDVIESEARFLLFNSVVDQWAATHSNNVERVRTICTDHETMLRIEDLGFSNFHGCLLNY</sequence>
<dbReference type="Proteomes" id="UP001583172">
    <property type="component" value="Unassembled WGS sequence"/>
</dbReference>
<protein>
    <recommendedName>
        <fullName evidence="4">BTB domain-containing protein</fullName>
    </recommendedName>
</protein>
<evidence type="ECO:0000313" key="2">
    <source>
        <dbReference type="EMBL" id="KAL1842326.1"/>
    </source>
</evidence>
<dbReference type="InterPro" id="IPR011333">
    <property type="entry name" value="SKP1/BTB/POZ_sf"/>
</dbReference>
<keyword evidence="3" id="KW-1185">Reference proteome</keyword>